<evidence type="ECO:0000256" key="4">
    <source>
        <dbReference type="ARBA" id="ARBA00022764"/>
    </source>
</evidence>
<evidence type="ECO:0000256" key="1">
    <source>
        <dbReference type="ARBA" id="ARBA00004418"/>
    </source>
</evidence>
<keyword evidence="3" id="KW-0732">Signal</keyword>
<evidence type="ECO:0000256" key="5">
    <source>
        <dbReference type="ARBA" id="ARBA00023054"/>
    </source>
</evidence>
<protein>
    <submittedName>
        <fullName evidence="7">Membrane anchor protein YbhG</fullName>
    </submittedName>
</protein>
<dbReference type="PANTHER" id="PTHR32347">
    <property type="entry name" value="EFFLUX SYSTEM COMPONENT YKNX-RELATED"/>
    <property type="match status" value="1"/>
</dbReference>
<organism evidence="7">
    <name type="scientific">Klebsiella pneumoniae</name>
    <dbReference type="NCBI Taxonomy" id="573"/>
    <lineage>
        <taxon>Bacteria</taxon>
        <taxon>Pseudomonadati</taxon>
        <taxon>Pseudomonadota</taxon>
        <taxon>Gammaproteobacteria</taxon>
        <taxon>Enterobacterales</taxon>
        <taxon>Enterobacteriaceae</taxon>
        <taxon>Klebsiella/Raoultella group</taxon>
        <taxon>Klebsiella</taxon>
        <taxon>Klebsiella pneumoniae complex</taxon>
    </lineage>
</organism>
<dbReference type="InterPro" id="IPR050465">
    <property type="entry name" value="UPF0194_transport"/>
</dbReference>
<dbReference type="Proteomes" id="UP000507695">
    <property type="component" value="Unassembled WGS sequence"/>
</dbReference>
<dbReference type="GO" id="GO:0030313">
    <property type="term" value="C:cell envelope"/>
    <property type="evidence" value="ECO:0007669"/>
    <property type="project" value="UniProtKB-SubCell"/>
</dbReference>
<gene>
    <name evidence="7" type="ORF">NCTC9183_02610</name>
</gene>
<dbReference type="Gene3D" id="2.40.30.170">
    <property type="match status" value="1"/>
</dbReference>
<dbReference type="InterPro" id="IPR058792">
    <property type="entry name" value="Beta-barrel_RND_2"/>
</dbReference>
<proteinExistence type="inferred from homology"/>
<accession>A0A4P0XZY5</accession>
<keyword evidence="4" id="KW-0574">Periplasm</keyword>
<evidence type="ECO:0000256" key="2">
    <source>
        <dbReference type="ARBA" id="ARBA00010602"/>
    </source>
</evidence>
<dbReference type="PANTHER" id="PTHR32347:SF29">
    <property type="entry name" value="UPF0194 MEMBRANE PROTEIN YBHG"/>
    <property type="match status" value="1"/>
</dbReference>
<evidence type="ECO:0000313" key="7">
    <source>
        <dbReference type="EMBL" id="VTM53631.1"/>
    </source>
</evidence>
<keyword evidence="5" id="KW-0175">Coiled coil</keyword>
<dbReference type="AlphaFoldDB" id="A0A4P0XZY5"/>
<dbReference type="Pfam" id="PF25954">
    <property type="entry name" value="Beta-barrel_RND_2"/>
    <property type="match status" value="1"/>
</dbReference>
<sequence>MWVRAYVDEKNLGQAQPGQEVLLYTDSRPDKPYHGKIGFVSPSAEFTPKTVETPDLRTDLVYRLRIVVTDADGAAAPGNAGDHLL</sequence>
<dbReference type="EMBL" id="CABDVL010000003">
    <property type="protein sequence ID" value="VTM53631.1"/>
    <property type="molecule type" value="Genomic_DNA"/>
</dbReference>
<reference evidence="7" key="1">
    <citation type="submission" date="2019-04" db="EMBL/GenBank/DDBJ databases">
        <authorList>
            <consortium name="Pathogen Informatics"/>
        </authorList>
    </citation>
    <scope>NUCLEOTIDE SEQUENCE</scope>
    <source>
        <strain evidence="7">NCTC9183</strain>
    </source>
</reference>
<comment type="similarity">
    <text evidence="2">Belongs to the UPF0194 family.</text>
</comment>
<evidence type="ECO:0000256" key="3">
    <source>
        <dbReference type="ARBA" id="ARBA00022729"/>
    </source>
</evidence>
<name>A0A4P0XZY5_KLEPN</name>
<comment type="subcellular location">
    <subcellularLocation>
        <location evidence="1">Periplasm</location>
    </subcellularLocation>
</comment>
<evidence type="ECO:0000259" key="6">
    <source>
        <dbReference type="Pfam" id="PF25954"/>
    </source>
</evidence>
<feature type="domain" description="CusB-like beta-barrel" evidence="6">
    <location>
        <begin position="2"/>
        <end position="51"/>
    </location>
</feature>